<reference evidence="10" key="1">
    <citation type="submission" date="2025-08" db="UniProtKB">
        <authorList>
            <consortium name="RefSeq"/>
        </authorList>
    </citation>
    <scope>IDENTIFICATION</scope>
    <source>
        <tissue evidence="10">Seedling</tissue>
    </source>
</reference>
<name>A0ABM3IHH7_ZIZJJ</name>
<evidence type="ECO:0000256" key="6">
    <source>
        <dbReference type="ARBA" id="ARBA00023136"/>
    </source>
</evidence>
<evidence type="ECO:0000313" key="9">
    <source>
        <dbReference type="Proteomes" id="UP001652623"/>
    </source>
</evidence>
<keyword evidence="9" id="KW-1185">Reference proteome</keyword>
<evidence type="ECO:0000256" key="7">
    <source>
        <dbReference type="ARBA" id="ARBA00023180"/>
    </source>
</evidence>
<proteinExistence type="predicted"/>
<dbReference type="Gene3D" id="1.10.510.10">
    <property type="entry name" value="Transferase(Phosphotransferase) domain 1"/>
    <property type="match status" value="1"/>
</dbReference>
<keyword evidence="2" id="KW-0418">Kinase</keyword>
<dbReference type="InterPro" id="IPR000719">
    <property type="entry name" value="Prot_kinase_dom"/>
</dbReference>
<evidence type="ECO:0000256" key="1">
    <source>
        <dbReference type="ARBA" id="ARBA00004479"/>
    </source>
</evidence>
<gene>
    <name evidence="10" type="primary">LOC107415965</name>
</gene>
<evidence type="ECO:0000313" key="10">
    <source>
        <dbReference type="RefSeq" id="XP_048328547.2"/>
    </source>
</evidence>
<dbReference type="PROSITE" id="PS50011">
    <property type="entry name" value="PROTEIN_KINASE_DOM"/>
    <property type="match status" value="1"/>
</dbReference>
<protein>
    <submittedName>
        <fullName evidence="10">PR5-like receptor kinase</fullName>
    </submittedName>
</protein>
<evidence type="ECO:0000256" key="5">
    <source>
        <dbReference type="ARBA" id="ARBA00022989"/>
    </source>
</evidence>
<dbReference type="SUPFAM" id="SSF56112">
    <property type="entry name" value="Protein kinase-like (PK-like)"/>
    <property type="match status" value="1"/>
</dbReference>
<dbReference type="PANTHER" id="PTHR27009">
    <property type="entry name" value="RUST RESISTANCE KINASE LR10-RELATED"/>
    <property type="match status" value="1"/>
</dbReference>
<keyword evidence="3" id="KW-0812">Transmembrane</keyword>
<keyword evidence="4" id="KW-0732">Signal</keyword>
<accession>A0ABM3IHH7</accession>
<evidence type="ECO:0000259" key="8">
    <source>
        <dbReference type="PROSITE" id="PS50011"/>
    </source>
</evidence>
<organism evidence="9 10">
    <name type="scientific">Ziziphus jujuba</name>
    <name type="common">Chinese jujube</name>
    <name type="synonym">Ziziphus sativa</name>
    <dbReference type="NCBI Taxonomy" id="326968"/>
    <lineage>
        <taxon>Eukaryota</taxon>
        <taxon>Viridiplantae</taxon>
        <taxon>Streptophyta</taxon>
        <taxon>Embryophyta</taxon>
        <taxon>Tracheophyta</taxon>
        <taxon>Spermatophyta</taxon>
        <taxon>Magnoliopsida</taxon>
        <taxon>eudicotyledons</taxon>
        <taxon>Gunneridae</taxon>
        <taxon>Pentapetalae</taxon>
        <taxon>rosids</taxon>
        <taxon>fabids</taxon>
        <taxon>Rosales</taxon>
        <taxon>Rhamnaceae</taxon>
        <taxon>Paliureae</taxon>
        <taxon>Ziziphus</taxon>
    </lineage>
</organism>
<evidence type="ECO:0000256" key="2">
    <source>
        <dbReference type="ARBA" id="ARBA00022527"/>
    </source>
</evidence>
<evidence type="ECO:0000256" key="3">
    <source>
        <dbReference type="ARBA" id="ARBA00022692"/>
    </source>
</evidence>
<dbReference type="InterPro" id="IPR011009">
    <property type="entry name" value="Kinase-like_dom_sf"/>
</dbReference>
<dbReference type="GeneID" id="107415965"/>
<keyword evidence="7" id="KW-0325">Glycoprotein</keyword>
<feature type="domain" description="Protein kinase" evidence="8">
    <location>
        <begin position="1"/>
        <end position="138"/>
    </location>
</feature>
<keyword evidence="6" id="KW-0472">Membrane</keyword>
<dbReference type="InterPro" id="IPR045874">
    <property type="entry name" value="LRK10/LRL21-25-like"/>
</dbReference>
<keyword evidence="5" id="KW-1133">Transmembrane helix</keyword>
<dbReference type="Proteomes" id="UP001652623">
    <property type="component" value="Chromosome 4"/>
</dbReference>
<comment type="subcellular location">
    <subcellularLocation>
        <location evidence="1">Membrane</location>
        <topology evidence="1">Single-pass type I membrane protein</topology>
    </subcellularLocation>
</comment>
<evidence type="ECO:0000256" key="4">
    <source>
        <dbReference type="ARBA" id="ARBA00022729"/>
    </source>
</evidence>
<sequence length="162" mass="18386">MFNKESIVSMMRARGTAGYIVPEVFSRNFGRVSHKSNVYSYGMLVLEMGGGGKNVVPRVSHAGETYIHYWIYEDMELGKDLGLLGVTTEEEKEIARKLLLVSYWCIQTNPLDRPPMSKVVDMLEGDLQHVQIPRKPFLYSLMFGFFQFDIPGMANELNVDPG</sequence>
<keyword evidence="2" id="KW-0723">Serine/threonine-protein kinase</keyword>
<dbReference type="RefSeq" id="XP_048328547.2">
    <property type="nucleotide sequence ID" value="XM_048472590.2"/>
</dbReference>
<keyword evidence="2" id="KW-0808">Transferase</keyword>